<dbReference type="RefSeq" id="WP_083610670.1">
    <property type="nucleotide sequence ID" value="NZ_FQZU01000001.1"/>
</dbReference>
<dbReference type="OrthoDB" id="9766163at2"/>
<organism evidence="3 4">
    <name type="scientific">Desulfatibacillum alkenivorans DSM 16219</name>
    <dbReference type="NCBI Taxonomy" id="1121393"/>
    <lineage>
        <taxon>Bacteria</taxon>
        <taxon>Pseudomonadati</taxon>
        <taxon>Thermodesulfobacteriota</taxon>
        <taxon>Desulfobacteria</taxon>
        <taxon>Desulfobacterales</taxon>
        <taxon>Desulfatibacillaceae</taxon>
        <taxon>Desulfatibacillum</taxon>
    </lineage>
</organism>
<evidence type="ECO:0000313" key="4">
    <source>
        <dbReference type="Proteomes" id="UP000183994"/>
    </source>
</evidence>
<protein>
    <recommendedName>
        <fullName evidence="2">NFACT RNA-binding domain-containing protein</fullName>
    </recommendedName>
</protein>
<feature type="region of interest" description="Disordered" evidence="1">
    <location>
        <begin position="1"/>
        <end position="20"/>
    </location>
</feature>
<dbReference type="STRING" id="1121393.SAMN02745216_00069"/>
<dbReference type="PANTHER" id="PTHR15239:SF6">
    <property type="entry name" value="RIBOSOME QUALITY CONTROL COMPLEX SUBUNIT NEMF"/>
    <property type="match status" value="1"/>
</dbReference>
<accession>A0A1M6BUA5</accession>
<gene>
    <name evidence="3" type="ORF">SAMN02745216_00069</name>
</gene>
<dbReference type="InterPro" id="IPR051608">
    <property type="entry name" value="RQC_Subunit_NEMF"/>
</dbReference>
<dbReference type="Proteomes" id="UP000183994">
    <property type="component" value="Unassembled WGS sequence"/>
</dbReference>
<dbReference type="GO" id="GO:1990112">
    <property type="term" value="C:RQC complex"/>
    <property type="evidence" value="ECO:0007669"/>
    <property type="project" value="TreeGrafter"/>
</dbReference>
<dbReference type="GO" id="GO:0072344">
    <property type="term" value="P:rescue of stalled ribosome"/>
    <property type="evidence" value="ECO:0007669"/>
    <property type="project" value="TreeGrafter"/>
</dbReference>
<feature type="domain" description="NFACT RNA-binding" evidence="2">
    <location>
        <begin position="28"/>
        <end position="124"/>
    </location>
</feature>
<name>A0A1M6BUA5_9BACT</name>
<dbReference type="EMBL" id="FQZU01000001">
    <property type="protein sequence ID" value="SHI52134.1"/>
    <property type="molecule type" value="Genomic_DNA"/>
</dbReference>
<proteinExistence type="predicted"/>
<dbReference type="PANTHER" id="PTHR15239">
    <property type="entry name" value="NUCLEAR EXPORT MEDIATOR FACTOR NEMF"/>
    <property type="match status" value="1"/>
</dbReference>
<dbReference type="GO" id="GO:0000049">
    <property type="term" value="F:tRNA binding"/>
    <property type="evidence" value="ECO:0007669"/>
    <property type="project" value="TreeGrafter"/>
</dbReference>
<sequence length="138" mass="15278">MVSRTGKKRDKDSFTPPEPRVFRYELPGGWEVLAGKTDEDNDLLSLKTARPNDWWFHVRGMPGSHVVLRGREGEKPDSQVKKQAAAIAAYHSKARNGGIVPVSCTQACNVTKPRGAKPGTVHIKKEVVYKVRPSTGEE</sequence>
<keyword evidence="4" id="KW-1185">Reference proteome</keyword>
<evidence type="ECO:0000256" key="1">
    <source>
        <dbReference type="SAM" id="MobiDB-lite"/>
    </source>
</evidence>
<dbReference type="InterPro" id="IPR008532">
    <property type="entry name" value="NFACT_RNA-bd"/>
</dbReference>
<dbReference type="GO" id="GO:0043023">
    <property type="term" value="F:ribosomal large subunit binding"/>
    <property type="evidence" value="ECO:0007669"/>
    <property type="project" value="TreeGrafter"/>
</dbReference>
<dbReference type="AlphaFoldDB" id="A0A1M6BUA5"/>
<dbReference type="Pfam" id="PF05670">
    <property type="entry name" value="NFACT-R_1"/>
    <property type="match status" value="1"/>
</dbReference>
<evidence type="ECO:0000313" key="3">
    <source>
        <dbReference type="EMBL" id="SHI52134.1"/>
    </source>
</evidence>
<evidence type="ECO:0000259" key="2">
    <source>
        <dbReference type="Pfam" id="PF05670"/>
    </source>
</evidence>
<reference evidence="4" key="1">
    <citation type="submission" date="2016-11" db="EMBL/GenBank/DDBJ databases">
        <authorList>
            <person name="Varghese N."/>
            <person name="Submissions S."/>
        </authorList>
    </citation>
    <scope>NUCLEOTIDE SEQUENCE [LARGE SCALE GENOMIC DNA]</scope>
    <source>
        <strain evidence="4">DSM 16219</strain>
    </source>
</reference>